<sequence length="490" mass="53751">MKNKLLRSALIVGSLGLSASASAITLSEIWDILVSSSTQVGFTGTVGNQAYSRPGSLAGQSGQIKVMAANIKGFPEGLQGISDGQASLFSSTYIAGQAYDIVGLQENWVRNYAVMSPLSQTEYPYRSDHFQGGVFSFGDGLSTISKHPINGRQLHVEYSSCKGTYSDFITNGSSPDCETEKGFTFTEVQLAKDLKVHFYNTHMDTSNGQEKTGQFNQLKHFIQQNSAGYPVIVMGDFNAWIDNGGWQPGPNQSELGRWASELGLTWSCSQVSYAAGNTNINDVKGPCKGVDHIAFRGNSQISFSTNRYDEVHQSISDHNPITATLSWTNHAAAYSSTYARAHTASLLNTHHNTRIQAVYGGNDEAKNMPAAAAEWETFTLALEQKGNTQQWVDHRCIQSGDTVSLRAHNGHYLRATPHNNHNVDVRASVLLGWEKFVLYNHSNGWACLNQNDKITLKTAHGKYVMADANRNLSASDNQLAWEFFQVELGR</sequence>
<feature type="signal peptide" evidence="1">
    <location>
        <begin position="1"/>
        <end position="23"/>
    </location>
</feature>
<reference evidence="3" key="1">
    <citation type="submission" date="2022-02" db="EMBL/GenBank/DDBJ databases">
        <title>Coral-associated bacteria.</title>
        <authorList>
            <person name="Tang K."/>
            <person name="Wang X."/>
        </authorList>
    </citation>
    <scope>NUCLEOTIDE SEQUENCE</scope>
    <source>
        <strain evidence="3">SCSIO 43006</strain>
    </source>
</reference>
<dbReference type="CDD" id="cd00257">
    <property type="entry name" value="beta-trefoil_FSCN-like"/>
    <property type="match status" value="1"/>
</dbReference>
<keyword evidence="3" id="KW-0255">Endonuclease</keyword>
<dbReference type="EMBL" id="CP092418">
    <property type="protein sequence ID" value="USD23511.1"/>
    <property type="molecule type" value="Genomic_DNA"/>
</dbReference>
<feature type="domain" description="Endonuclease/exonuclease/phosphatase" evidence="2">
    <location>
        <begin position="97"/>
        <end position="318"/>
    </location>
</feature>
<evidence type="ECO:0000256" key="1">
    <source>
        <dbReference type="SAM" id="SignalP"/>
    </source>
</evidence>
<evidence type="ECO:0000313" key="3">
    <source>
        <dbReference type="EMBL" id="USD23511.1"/>
    </source>
</evidence>
<keyword evidence="3" id="KW-0378">Hydrolase</keyword>
<keyword evidence="4" id="KW-1185">Reference proteome</keyword>
<gene>
    <name evidence="3" type="ORF">MJO52_10325</name>
</gene>
<proteinExistence type="predicted"/>
<dbReference type="Gene3D" id="2.80.10.50">
    <property type="match status" value="1"/>
</dbReference>
<keyword evidence="3" id="KW-0540">Nuclease</keyword>
<dbReference type="RefSeq" id="WP_252085856.1">
    <property type="nucleotide sequence ID" value="NZ_CP092418.1"/>
</dbReference>
<protein>
    <submittedName>
        <fullName evidence="3">Endonuclease/exonuclease/phosphatase family protein</fullName>
    </submittedName>
</protein>
<evidence type="ECO:0000259" key="2">
    <source>
        <dbReference type="Pfam" id="PF03372"/>
    </source>
</evidence>
<organism evidence="3 4">
    <name type="scientific">Microbulbifer variabilis</name>
    <dbReference type="NCBI Taxonomy" id="266805"/>
    <lineage>
        <taxon>Bacteria</taxon>
        <taxon>Pseudomonadati</taxon>
        <taxon>Pseudomonadota</taxon>
        <taxon>Gammaproteobacteria</taxon>
        <taxon>Cellvibrionales</taxon>
        <taxon>Microbulbiferaceae</taxon>
        <taxon>Microbulbifer</taxon>
    </lineage>
</organism>
<dbReference type="InterPro" id="IPR005135">
    <property type="entry name" value="Endo/exonuclease/phosphatase"/>
</dbReference>
<keyword evidence="1" id="KW-0732">Signal</keyword>
<dbReference type="Proteomes" id="UP001055658">
    <property type="component" value="Chromosome"/>
</dbReference>
<dbReference type="Pfam" id="PF03372">
    <property type="entry name" value="Exo_endo_phos"/>
    <property type="match status" value="1"/>
</dbReference>
<dbReference type="InterPro" id="IPR008999">
    <property type="entry name" value="Actin-crosslinking"/>
</dbReference>
<dbReference type="InterPro" id="IPR036691">
    <property type="entry name" value="Endo/exonu/phosph_ase_sf"/>
</dbReference>
<accession>A0ABY4VJD9</accession>
<dbReference type="Gene3D" id="3.60.10.10">
    <property type="entry name" value="Endonuclease/exonuclease/phosphatase"/>
    <property type="match status" value="1"/>
</dbReference>
<dbReference type="GO" id="GO:0004519">
    <property type="term" value="F:endonuclease activity"/>
    <property type="evidence" value="ECO:0007669"/>
    <property type="project" value="UniProtKB-KW"/>
</dbReference>
<name>A0ABY4VJD9_9GAMM</name>
<dbReference type="SUPFAM" id="SSF56219">
    <property type="entry name" value="DNase I-like"/>
    <property type="match status" value="1"/>
</dbReference>
<feature type="chain" id="PRO_5045385957" evidence="1">
    <location>
        <begin position="24"/>
        <end position="490"/>
    </location>
</feature>
<evidence type="ECO:0000313" key="4">
    <source>
        <dbReference type="Proteomes" id="UP001055658"/>
    </source>
</evidence>
<dbReference type="SUPFAM" id="SSF50405">
    <property type="entry name" value="Actin-crosslinking proteins"/>
    <property type="match status" value="1"/>
</dbReference>